<evidence type="ECO:0000256" key="7">
    <source>
        <dbReference type="ARBA" id="ARBA00044502"/>
    </source>
</evidence>
<proteinExistence type="inferred from homology"/>
<dbReference type="PANTHER" id="PTHR33353:SF17">
    <property type="entry name" value="ENDO-BETA-1,4-GLUCANASE D"/>
    <property type="match status" value="1"/>
</dbReference>
<evidence type="ECO:0000256" key="3">
    <source>
        <dbReference type="ARBA" id="ARBA00023001"/>
    </source>
</evidence>
<evidence type="ECO:0000313" key="11">
    <source>
        <dbReference type="Proteomes" id="UP000250266"/>
    </source>
</evidence>
<gene>
    <name evidence="10" type="ORF">K432DRAFT_382108</name>
</gene>
<keyword evidence="3" id="KW-0136">Cellulose degradation</keyword>
<dbReference type="EMBL" id="KV744955">
    <property type="protein sequence ID" value="OCK80549.1"/>
    <property type="molecule type" value="Genomic_DNA"/>
</dbReference>
<comment type="catalytic activity">
    <reaction evidence="8">
        <text>[(1-&gt;4)-beta-D-glucosyl]n+m + reduced acceptor + O2 = 4-dehydro-beta-D-glucosyl-[(1-&gt;4)-beta-D-glucosyl]n-1 + [(1-&gt;4)-beta-D-glucosyl]m + acceptor + H2O.</text>
        <dbReference type="EC" id="1.14.99.56"/>
    </reaction>
</comment>
<evidence type="ECO:0000313" key="10">
    <source>
        <dbReference type="EMBL" id="OCK80549.1"/>
    </source>
</evidence>
<evidence type="ECO:0000256" key="5">
    <source>
        <dbReference type="ARBA" id="ARBA00023277"/>
    </source>
</evidence>
<evidence type="ECO:0000256" key="9">
    <source>
        <dbReference type="ARBA" id="ARBA00047174"/>
    </source>
</evidence>
<evidence type="ECO:0000256" key="6">
    <source>
        <dbReference type="ARBA" id="ARBA00023326"/>
    </source>
</evidence>
<keyword evidence="5" id="KW-0119">Carbohydrate metabolism</keyword>
<accession>A0A8E2JFF1</accession>
<evidence type="ECO:0000256" key="4">
    <source>
        <dbReference type="ARBA" id="ARBA00023008"/>
    </source>
</evidence>
<evidence type="ECO:0000256" key="2">
    <source>
        <dbReference type="ARBA" id="ARBA00022525"/>
    </source>
</evidence>
<sequence>MKPKHWRSSVLYGGHDEWLYDLPSRCSYSGTYSATDPGIHFDPYNGFTSYPILGPAVWASASSSTASSIIFPTSTAPATSDPATTFVPMTISTPLPAITMQATTITFITSAKTITTTVVACSSAATTTPSVVAGVVQRYYQCGVWQNALL</sequence>
<dbReference type="AlphaFoldDB" id="A0A8E2JFF1"/>
<dbReference type="EC" id="1.14.99.56" evidence="9"/>
<dbReference type="PANTHER" id="PTHR33353">
    <property type="entry name" value="PUTATIVE (AFU_ORTHOLOGUE AFUA_1G12560)-RELATED"/>
    <property type="match status" value="1"/>
</dbReference>
<dbReference type="InterPro" id="IPR049892">
    <property type="entry name" value="AA9"/>
</dbReference>
<comment type="similarity">
    <text evidence="7">Belongs to the polysaccharide monooxygenase AA9 family.</text>
</comment>
<dbReference type="OrthoDB" id="5558646at2759"/>
<reference evidence="10 11" key="1">
    <citation type="journal article" date="2016" name="Nat. Commun.">
        <title>Ectomycorrhizal ecology is imprinted in the genome of the dominant symbiotic fungus Cenococcum geophilum.</title>
        <authorList>
            <consortium name="DOE Joint Genome Institute"/>
            <person name="Peter M."/>
            <person name="Kohler A."/>
            <person name="Ohm R.A."/>
            <person name="Kuo A."/>
            <person name="Krutzmann J."/>
            <person name="Morin E."/>
            <person name="Arend M."/>
            <person name="Barry K.W."/>
            <person name="Binder M."/>
            <person name="Choi C."/>
            <person name="Clum A."/>
            <person name="Copeland A."/>
            <person name="Grisel N."/>
            <person name="Haridas S."/>
            <person name="Kipfer T."/>
            <person name="LaButti K."/>
            <person name="Lindquist E."/>
            <person name="Lipzen A."/>
            <person name="Maire R."/>
            <person name="Meier B."/>
            <person name="Mihaltcheva S."/>
            <person name="Molinier V."/>
            <person name="Murat C."/>
            <person name="Poggeler S."/>
            <person name="Quandt C.A."/>
            <person name="Sperisen C."/>
            <person name="Tritt A."/>
            <person name="Tisserant E."/>
            <person name="Crous P.W."/>
            <person name="Henrissat B."/>
            <person name="Nehls U."/>
            <person name="Egli S."/>
            <person name="Spatafora J.W."/>
            <person name="Grigoriev I.V."/>
            <person name="Martin F.M."/>
        </authorList>
    </citation>
    <scope>NUCLEOTIDE SEQUENCE [LARGE SCALE GENOMIC DNA]</scope>
    <source>
        <strain evidence="10 11">CBS 459.81</strain>
    </source>
</reference>
<dbReference type="GO" id="GO:0005576">
    <property type="term" value="C:extracellular region"/>
    <property type="evidence" value="ECO:0007669"/>
    <property type="project" value="UniProtKB-SubCell"/>
</dbReference>
<comment type="subcellular location">
    <subcellularLocation>
        <location evidence="1">Secreted</location>
    </subcellularLocation>
</comment>
<organism evidence="10 11">
    <name type="scientific">Lepidopterella palustris CBS 459.81</name>
    <dbReference type="NCBI Taxonomy" id="1314670"/>
    <lineage>
        <taxon>Eukaryota</taxon>
        <taxon>Fungi</taxon>
        <taxon>Dikarya</taxon>
        <taxon>Ascomycota</taxon>
        <taxon>Pezizomycotina</taxon>
        <taxon>Dothideomycetes</taxon>
        <taxon>Pleosporomycetidae</taxon>
        <taxon>Mytilinidiales</taxon>
        <taxon>Argynnaceae</taxon>
        <taxon>Lepidopterella</taxon>
    </lineage>
</organism>
<evidence type="ECO:0000256" key="1">
    <source>
        <dbReference type="ARBA" id="ARBA00004613"/>
    </source>
</evidence>
<keyword evidence="4" id="KW-0186">Copper</keyword>
<evidence type="ECO:0000256" key="8">
    <source>
        <dbReference type="ARBA" id="ARBA00045077"/>
    </source>
</evidence>
<dbReference type="GO" id="GO:0030245">
    <property type="term" value="P:cellulose catabolic process"/>
    <property type="evidence" value="ECO:0007669"/>
    <property type="project" value="UniProtKB-KW"/>
</dbReference>
<keyword evidence="6" id="KW-0624">Polysaccharide degradation</keyword>
<keyword evidence="2" id="KW-0964">Secreted</keyword>
<dbReference type="Gene3D" id="2.70.50.70">
    <property type="match status" value="1"/>
</dbReference>
<dbReference type="Proteomes" id="UP000250266">
    <property type="component" value="Unassembled WGS sequence"/>
</dbReference>
<name>A0A8E2JFF1_9PEZI</name>
<protein>
    <recommendedName>
        <fullName evidence="9">lytic cellulose monooxygenase (C4-dehydrogenating)</fullName>
        <ecNumber evidence="9">1.14.99.56</ecNumber>
    </recommendedName>
</protein>
<keyword evidence="11" id="KW-1185">Reference proteome</keyword>